<dbReference type="EMBL" id="MU273478">
    <property type="protein sequence ID" value="KAI0035896.1"/>
    <property type="molecule type" value="Genomic_DNA"/>
</dbReference>
<name>A0ACB8QWR0_9AGAM</name>
<evidence type="ECO:0000313" key="1">
    <source>
        <dbReference type="EMBL" id="KAI0035896.1"/>
    </source>
</evidence>
<comment type="caution">
    <text evidence="1">The sequence shown here is derived from an EMBL/GenBank/DDBJ whole genome shotgun (WGS) entry which is preliminary data.</text>
</comment>
<proteinExistence type="predicted"/>
<keyword evidence="2" id="KW-1185">Reference proteome</keyword>
<dbReference type="Proteomes" id="UP000814128">
    <property type="component" value="Unassembled WGS sequence"/>
</dbReference>
<reference evidence="1" key="1">
    <citation type="submission" date="2021-02" db="EMBL/GenBank/DDBJ databases">
        <authorList>
            <consortium name="DOE Joint Genome Institute"/>
            <person name="Ahrendt S."/>
            <person name="Looney B.P."/>
            <person name="Miyauchi S."/>
            <person name="Morin E."/>
            <person name="Drula E."/>
            <person name="Courty P.E."/>
            <person name="Chicoki N."/>
            <person name="Fauchery L."/>
            <person name="Kohler A."/>
            <person name="Kuo A."/>
            <person name="Labutti K."/>
            <person name="Pangilinan J."/>
            <person name="Lipzen A."/>
            <person name="Riley R."/>
            <person name="Andreopoulos W."/>
            <person name="He G."/>
            <person name="Johnson J."/>
            <person name="Barry K.W."/>
            <person name="Grigoriev I.V."/>
            <person name="Nagy L."/>
            <person name="Hibbett D."/>
            <person name="Henrissat B."/>
            <person name="Matheny P.B."/>
            <person name="Labbe J."/>
            <person name="Martin F."/>
        </authorList>
    </citation>
    <scope>NUCLEOTIDE SEQUENCE</scope>
    <source>
        <strain evidence="1">EC-137</strain>
    </source>
</reference>
<sequence length="135" mass="15104">MTASVNKRSQLHPHYVDLRDLARSKGEEMVRAFAASQQAYTSGKRALAKELSKKGHFHKSEMERLNLEASEWAFHNCNAGNPPGEVDLHGLHVKEAIEYTDRAIQEARQRGEGEIRLIVAGSAKLKPAIKSLMQK</sequence>
<protein>
    <submittedName>
        <fullName evidence="1">Uncharacterized protein</fullName>
    </submittedName>
</protein>
<evidence type="ECO:0000313" key="2">
    <source>
        <dbReference type="Proteomes" id="UP000814128"/>
    </source>
</evidence>
<accession>A0ACB8QWR0</accession>
<reference evidence="1" key="2">
    <citation type="journal article" date="2022" name="New Phytol.">
        <title>Evolutionary transition to the ectomycorrhizal habit in the genomes of a hyperdiverse lineage of mushroom-forming fungi.</title>
        <authorList>
            <person name="Looney B."/>
            <person name="Miyauchi S."/>
            <person name="Morin E."/>
            <person name="Drula E."/>
            <person name="Courty P.E."/>
            <person name="Kohler A."/>
            <person name="Kuo A."/>
            <person name="LaButti K."/>
            <person name="Pangilinan J."/>
            <person name="Lipzen A."/>
            <person name="Riley R."/>
            <person name="Andreopoulos W."/>
            <person name="He G."/>
            <person name="Johnson J."/>
            <person name="Nolan M."/>
            <person name="Tritt A."/>
            <person name="Barry K.W."/>
            <person name="Grigoriev I.V."/>
            <person name="Nagy L.G."/>
            <person name="Hibbett D."/>
            <person name="Henrissat B."/>
            <person name="Matheny P.B."/>
            <person name="Labbe J."/>
            <person name="Martin F.M."/>
        </authorList>
    </citation>
    <scope>NUCLEOTIDE SEQUENCE</scope>
    <source>
        <strain evidence="1">EC-137</strain>
    </source>
</reference>
<organism evidence="1 2">
    <name type="scientific">Vararia minispora EC-137</name>
    <dbReference type="NCBI Taxonomy" id="1314806"/>
    <lineage>
        <taxon>Eukaryota</taxon>
        <taxon>Fungi</taxon>
        <taxon>Dikarya</taxon>
        <taxon>Basidiomycota</taxon>
        <taxon>Agaricomycotina</taxon>
        <taxon>Agaricomycetes</taxon>
        <taxon>Russulales</taxon>
        <taxon>Lachnocladiaceae</taxon>
        <taxon>Vararia</taxon>
    </lineage>
</organism>
<gene>
    <name evidence="1" type="ORF">K488DRAFT_68093</name>
</gene>